<dbReference type="PROSITE" id="PS50110">
    <property type="entry name" value="RESPONSE_REGULATORY"/>
    <property type="match status" value="2"/>
</dbReference>
<dbReference type="InterPro" id="IPR035965">
    <property type="entry name" value="PAS-like_dom_sf"/>
</dbReference>
<proteinExistence type="inferred from homology"/>
<dbReference type="Gene3D" id="3.40.50.2300">
    <property type="match status" value="2"/>
</dbReference>
<dbReference type="Gene3D" id="3.30.450.20">
    <property type="entry name" value="PAS domain"/>
    <property type="match status" value="3"/>
</dbReference>
<dbReference type="HOGENOM" id="CLU_257294_0_0_3"/>
<dbReference type="Pfam" id="PF02518">
    <property type="entry name" value="HATPase_c"/>
    <property type="match status" value="1"/>
</dbReference>
<keyword evidence="18" id="KW-0175">Coiled coil</keyword>
<keyword evidence="8 20" id="KW-0812">Transmembrane</keyword>
<dbReference type="SUPFAM" id="SSF55785">
    <property type="entry name" value="PYP-like sensor domain (PAS domain)"/>
    <property type="match status" value="1"/>
</dbReference>
<comment type="catalytic activity">
    <reaction evidence="1">
        <text>ATP + protein L-histidine = ADP + protein N-phospho-L-histidine.</text>
        <dbReference type="EC" id="2.7.13.3"/>
    </reaction>
</comment>
<feature type="domain" description="Response regulatory" evidence="22">
    <location>
        <begin position="910"/>
        <end position="1031"/>
    </location>
</feature>
<dbReference type="CDD" id="cd16922">
    <property type="entry name" value="HATPase_EvgS-ArcB-TorS-like"/>
    <property type="match status" value="1"/>
</dbReference>
<keyword evidence="7" id="KW-0808">Transferase</keyword>
<dbReference type="Pfam" id="PF01590">
    <property type="entry name" value="GAF"/>
    <property type="match status" value="1"/>
</dbReference>
<keyword evidence="9" id="KW-0547">Nucleotide-binding</keyword>
<dbReference type="CDD" id="cd12914">
    <property type="entry name" value="PDC1_DGC_like"/>
    <property type="match status" value="1"/>
</dbReference>
<dbReference type="Pfam" id="PF00512">
    <property type="entry name" value="HisKA"/>
    <property type="match status" value="1"/>
</dbReference>
<feature type="modified residue" description="Phosphohistidine" evidence="16">
    <location>
        <position position="1284"/>
    </location>
</feature>
<dbReference type="InterPro" id="IPR005467">
    <property type="entry name" value="His_kinase_dom"/>
</dbReference>
<dbReference type="InterPro" id="IPR036890">
    <property type="entry name" value="HATPase_C_sf"/>
</dbReference>
<dbReference type="eggNOG" id="COG5002">
    <property type="taxonomic scope" value="Bacteria"/>
</dbReference>
<dbReference type="InterPro" id="IPR004358">
    <property type="entry name" value="Sig_transdc_His_kin-like_C"/>
</dbReference>
<dbReference type="PRINTS" id="PR00344">
    <property type="entry name" value="BCTRLSENSOR"/>
</dbReference>
<evidence type="ECO:0000256" key="20">
    <source>
        <dbReference type="SAM" id="Phobius"/>
    </source>
</evidence>
<feature type="region of interest" description="Disordered" evidence="19">
    <location>
        <begin position="1182"/>
        <end position="1217"/>
    </location>
</feature>
<dbReference type="InterPro" id="IPR003661">
    <property type="entry name" value="HisK_dim/P_dom"/>
</dbReference>
<evidence type="ECO:0000313" key="25">
    <source>
        <dbReference type="Proteomes" id="UP000003835"/>
    </source>
</evidence>
<evidence type="ECO:0000256" key="17">
    <source>
        <dbReference type="PROSITE-ProRule" id="PRU00169"/>
    </source>
</evidence>
<feature type="modified residue" description="4-aspartylphosphate" evidence="17">
    <location>
        <position position="964"/>
    </location>
</feature>
<dbReference type="InterPro" id="IPR001789">
    <property type="entry name" value="Sig_transdc_resp-reg_receiver"/>
</dbReference>
<dbReference type="NCBIfam" id="TIGR00229">
    <property type="entry name" value="sensory_box"/>
    <property type="match status" value="1"/>
</dbReference>
<dbReference type="InterPro" id="IPR036641">
    <property type="entry name" value="HPT_dom_sf"/>
</dbReference>
<evidence type="ECO:0000256" key="8">
    <source>
        <dbReference type="ARBA" id="ARBA00022692"/>
    </source>
</evidence>
<dbReference type="SUPFAM" id="SSF47384">
    <property type="entry name" value="Homodimeric domain of signal transducing histidine kinase"/>
    <property type="match status" value="1"/>
</dbReference>
<evidence type="ECO:0000259" key="21">
    <source>
        <dbReference type="PROSITE" id="PS50109"/>
    </source>
</evidence>
<dbReference type="Pfam" id="PF00072">
    <property type="entry name" value="Response_reg"/>
    <property type="match status" value="2"/>
</dbReference>
<evidence type="ECO:0000256" key="12">
    <source>
        <dbReference type="ARBA" id="ARBA00022989"/>
    </source>
</evidence>
<dbReference type="EC" id="2.7.13.3" evidence="4"/>
<evidence type="ECO:0000256" key="7">
    <source>
        <dbReference type="ARBA" id="ARBA00022679"/>
    </source>
</evidence>
<dbReference type="PROSITE" id="PS50894">
    <property type="entry name" value="HPT"/>
    <property type="match status" value="1"/>
</dbReference>
<feature type="domain" description="HPt" evidence="23">
    <location>
        <begin position="1245"/>
        <end position="1342"/>
    </location>
</feature>
<keyword evidence="12 20" id="KW-1133">Transmembrane helix</keyword>
<dbReference type="CDD" id="cd17546">
    <property type="entry name" value="REC_hyHK_CKI1_RcsC-like"/>
    <property type="match status" value="1"/>
</dbReference>
<name>B4VM91_9CYAN</name>
<evidence type="ECO:0000256" key="14">
    <source>
        <dbReference type="ARBA" id="ARBA00023136"/>
    </source>
</evidence>
<dbReference type="eggNOG" id="COG2203">
    <property type="taxonomic scope" value="Bacteria"/>
</dbReference>
<dbReference type="InterPro" id="IPR036097">
    <property type="entry name" value="HisK_dim/P_sf"/>
</dbReference>
<evidence type="ECO:0000256" key="2">
    <source>
        <dbReference type="ARBA" id="ARBA00004651"/>
    </source>
</evidence>
<evidence type="ECO:0000256" key="9">
    <source>
        <dbReference type="ARBA" id="ARBA00022741"/>
    </source>
</evidence>
<evidence type="ECO:0000256" key="11">
    <source>
        <dbReference type="ARBA" id="ARBA00022840"/>
    </source>
</evidence>
<gene>
    <name evidence="24" type="ORF">MC7420_1981</name>
</gene>
<dbReference type="InterPro" id="IPR033479">
    <property type="entry name" value="dCache_1"/>
</dbReference>
<dbReference type="PANTHER" id="PTHR45339:SF1">
    <property type="entry name" value="HYBRID SIGNAL TRANSDUCTION HISTIDINE KINASE J"/>
    <property type="match status" value="1"/>
</dbReference>
<sequence>MNQPPFLETTSQDNDQQPLAQPHKSWRPRHFLVWVVVGLTTVAIGAVATVSYFGVRQLILENIKQNALNSVQAEASEIDRWLATRKAEVETIASTPILRSMDWSQIKPYLQREVQRSRNFTSFALIRADGTFQSSNEGEGNVQDRQHFQQAMAGKVYVSDPLISRATELPIIAIAAPILALPPQPPRPIGATVGAISMERVEEVVENISHGKGSYAFALNSRGVPIVYPEEKPLGTERKPDSSLLESTEPDLAAIASQMVNKEQGIQQANLFGESVYVAYVHLEEANWSIALVMNDEKIESPIWSLNLLAIVLVALLFVAIFFIRRQVKLFEMTRAKAAKEALLNRLTNRIHSSLDLDRTLPATLEELTSLLGLERVIFGWLLDNQTLRIAYMYTEEGLSSECRQLKIATSGNLETQLRKGETVNFKVSTINGQSDNSGLENTPDNPFSSHPATSSEETYILENGHYSAIPIRPQTGPLGYLICIHTTSWSWSPSDIELLEAISKQIASACTQSHLYAQTQEQIQLLDNTLNSLERERRQLQQVIASAPMAMAMFDNEMRYMAHSQKWLTVQGLEGESIIGRCHYDVIPDVPEHWKQIHQRALTGQVITNPEDIWERSDGSIVYMRWAINPWYTSNGQVGGIVIATDQINELVEAREAALEAVRFKSKFLANMSHEIRTPMNGVLGMVGLLLQTQLTSRQRDYAQTIRRSADHLLTIINDILDFSKLEAGEMELETIEFDLDGCIESVLDVLATQAEAKNLELATLVDRKVPRQLKGDPARLRQVLLNLANNAIKFTPQGEVVIHVTLETATSKNATLHFAVSDTGVGISPEGQEKLFQSFSQVDNSTTRQYGGTGLGLAICKQLVDLMGGEIGVESQVGKGSTFWFTAKFDTQTNAESPTTPFALTHLKLLVVSESRTTRQSVRYLVNTWGIGIDEANSAELSLDALRQAASLDQPYDVVICDWQLPQIEDGSLIKTIRSDSALSHTKAVVMTPMNQRDQVEQLLSVGAASYLLKPVRASRLFDSLMAAVAPEMIKEQQEEELAQHTTTGDFPHKQPATPLNILLAEDHPINQQVILNQLQMLGYEADCAPNGQVVLELVEQNSYDIILMDCQMPVLDGYATTTKLIERYGSTHPVIIALTAHAFPEDRERCSAVGMDDYISKPVDEEMLSERLEYWATQIRQDQDKGQMADDSMKAEDKGQMKEGNEKAEDKGQITEGKEDINSTLNTSPINWEHLQRVTLGKKSAQERLLHAFIEHAEADLKDIQTGIAAEDYEQIYAKAHRLRGSSANLGMKAIAELAAQVENHGRSGSLAAIKENVGELEQQLTTVCEYIRNMNGSS</sequence>
<keyword evidence="25" id="KW-1185">Reference proteome</keyword>
<dbReference type="InterPro" id="IPR003594">
    <property type="entry name" value="HATPase_dom"/>
</dbReference>
<evidence type="ECO:0000256" key="19">
    <source>
        <dbReference type="SAM" id="MobiDB-lite"/>
    </source>
</evidence>
<reference evidence="24 25" key="1">
    <citation type="submission" date="2008-07" db="EMBL/GenBank/DDBJ databases">
        <authorList>
            <person name="Tandeau de Marsac N."/>
            <person name="Ferriera S."/>
            <person name="Johnson J."/>
            <person name="Kravitz S."/>
            <person name="Beeson K."/>
            <person name="Sutton G."/>
            <person name="Rogers Y.-H."/>
            <person name="Friedman R."/>
            <person name="Frazier M."/>
            <person name="Venter J.C."/>
        </authorList>
    </citation>
    <scope>NUCLEOTIDE SEQUENCE [LARGE SCALE GENOMIC DNA]</scope>
    <source>
        <strain evidence="24 25">PCC 7420</strain>
    </source>
</reference>
<feature type="region of interest" description="Disordered" evidence="19">
    <location>
        <begin position="1"/>
        <end position="23"/>
    </location>
</feature>
<feature type="coiled-coil region" evidence="18">
    <location>
        <begin position="517"/>
        <end position="544"/>
    </location>
</feature>
<dbReference type="eggNOG" id="COG0642">
    <property type="taxonomic scope" value="Bacteria"/>
</dbReference>
<dbReference type="InterPro" id="IPR013656">
    <property type="entry name" value="PAS_4"/>
</dbReference>
<feature type="domain" description="Response regulatory" evidence="22">
    <location>
        <begin position="1063"/>
        <end position="1179"/>
    </location>
</feature>
<feature type="transmembrane region" description="Helical" evidence="20">
    <location>
        <begin position="31"/>
        <end position="55"/>
    </location>
</feature>
<dbReference type="SMART" id="SM00388">
    <property type="entry name" value="HisKA"/>
    <property type="match status" value="1"/>
</dbReference>
<dbReference type="GO" id="GO:0005524">
    <property type="term" value="F:ATP binding"/>
    <property type="evidence" value="ECO:0007669"/>
    <property type="project" value="UniProtKB-KW"/>
</dbReference>
<dbReference type="InterPro" id="IPR003018">
    <property type="entry name" value="GAF"/>
</dbReference>
<dbReference type="Gene3D" id="3.30.565.10">
    <property type="entry name" value="Histidine kinase-like ATPase, C-terminal domain"/>
    <property type="match status" value="1"/>
</dbReference>
<dbReference type="InterPro" id="IPR008207">
    <property type="entry name" value="Sig_transdc_His_kin_Hpt_dom"/>
</dbReference>
<dbReference type="Pfam" id="PF01627">
    <property type="entry name" value="Hpt"/>
    <property type="match status" value="1"/>
</dbReference>
<feature type="region of interest" description="Disordered" evidence="19">
    <location>
        <begin position="431"/>
        <end position="455"/>
    </location>
</feature>
<evidence type="ECO:0000256" key="10">
    <source>
        <dbReference type="ARBA" id="ARBA00022777"/>
    </source>
</evidence>
<dbReference type="SUPFAM" id="SSF47226">
    <property type="entry name" value="Histidine-containing phosphotransfer domain, HPT domain"/>
    <property type="match status" value="1"/>
</dbReference>
<dbReference type="Pfam" id="PF02743">
    <property type="entry name" value="dCache_1"/>
    <property type="match status" value="1"/>
</dbReference>
<dbReference type="SMART" id="SM00387">
    <property type="entry name" value="HATPase_c"/>
    <property type="match status" value="1"/>
</dbReference>
<feature type="modified residue" description="4-aspartylphosphate" evidence="17">
    <location>
        <position position="1112"/>
    </location>
</feature>
<dbReference type="Gene3D" id="3.30.450.40">
    <property type="match status" value="1"/>
</dbReference>
<feature type="transmembrane region" description="Helical" evidence="20">
    <location>
        <begin position="304"/>
        <end position="324"/>
    </location>
</feature>
<dbReference type="CDD" id="cd12912">
    <property type="entry name" value="PDC2_MCP_like"/>
    <property type="match status" value="1"/>
</dbReference>
<evidence type="ECO:0000256" key="4">
    <source>
        <dbReference type="ARBA" id="ARBA00012438"/>
    </source>
</evidence>
<dbReference type="PANTHER" id="PTHR45339">
    <property type="entry name" value="HYBRID SIGNAL TRANSDUCTION HISTIDINE KINASE J"/>
    <property type="match status" value="1"/>
</dbReference>
<evidence type="ECO:0000256" key="3">
    <source>
        <dbReference type="ARBA" id="ARBA00006402"/>
    </source>
</evidence>
<feature type="domain" description="Histidine kinase" evidence="21">
    <location>
        <begin position="672"/>
        <end position="893"/>
    </location>
</feature>
<dbReference type="SUPFAM" id="SSF55874">
    <property type="entry name" value="ATPase domain of HSP90 chaperone/DNA topoisomerase II/histidine kinase"/>
    <property type="match status" value="1"/>
</dbReference>
<comment type="similarity">
    <text evidence="3">In the N-terminal section; belongs to the phytochrome family.</text>
</comment>
<dbReference type="STRING" id="118168.MC7420_1981"/>
<accession>B4VM91</accession>
<evidence type="ECO:0000256" key="1">
    <source>
        <dbReference type="ARBA" id="ARBA00000085"/>
    </source>
</evidence>
<dbReference type="InterPro" id="IPR011006">
    <property type="entry name" value="CheY-like_superfamily"/>
</dbReference>
<keyword evidence="5" id="KW-1003">Cell membrane</keyword>
<feature type="compositionally biased region" description="Polar residues" evidence="19">
    <location>
        <begin position="1"/>
        <end position="19"/>
    </location>
</feature>
<keyword evidence="6 17" id="KW-0597">Phosphoprotein</keyword>
<keyword evidence="11" id="KW-0067">ATP-binding</keyword>
<comment type="subcellular location">
    <subcellularLocation>
        <location evidence="2">Cell membrane</location>
        <topology evidence="2">Multi-pass membrane protein</topology>
    </subcellularLocation>
</comment>
<evidence type="ECO:0000259" key="22">
    <source>
        <dbReference type="PROSITE" id="PS50110"/>
    </source>
</evidence>
<dbReference type="InterPro" id="IPR000014">
    <property type="entry name" value="PAS"/>
</dbReference>
<dbReference type="GO" id="GO:0005886">
    <property type="term" value="C:plasma membrane"/>
    <property type="evidence" value="ECO:0007669"/>
    <property type="project" value="UniProtKB-SubCell"/>
</dbReference>
<dbReference type="Proteomes" id="UP000003835">
    <property type="component" value="Unassembled WGS sequence"/>
</dbReference>
<dbReference type="Gene3D" id="1.10.287.130">
    <property type="match status" value="1"/>
</dbReference>
<dbReference type="SMART" id="SM00073">
    <property type="entry name" value="HPT"/>
    <property type="match status" value="1"/>
</dbReference>
<evidence type="ECO:0000256" key="6">
    <source>
        <dbReference type="ARBA" id="ARBA00022553"/>
    </source>
</evidence>
<evidence type="ECO:0000256" key="13">
    <source>
        <dbReference type="ARBA" id="ARBA00023012"/>
    </source>
</evidence>
<keyword evidence="10" id="KW-0418">Kinase</keyword>
<protein>
    <recommendedName>
        <fullName evidence="15">Circadian input-output histidine kinase CikA</fullName>
        <ecNumber evidence="4">2.7.13.3</ecNumber>
    </recommendedName>
</protein>
<dbReference type="PROSITE" id="PS50109">
    <property type="entry name" value="HIS_KIN"/>
    <property type="match status" value="1"/>
</dbReference>
<dbReference type="FunFam" id="3.30.565.10:FF:000010">
    <property type="entry name" value="Sensor histidine kinase RcsC"/>
    <property type="match status" value="1"/>
</dbReference>
<keyword evidence="13" id="KW-0902">Two-component regulatory system</keyword>
<dbReference type="SUPFAM" id="SSF52172">
    <property type="entry name" value="CheY-like"/>
    <property type="match status" value="2"/>
</dbReference>
<dbReference type="CDD" id="cd00082">
    <property type="entry name" value="HisKA"/>
    <property type="match status" value="1"/>
</dbReference>
<dbReference type="Pfam" id="PF08448">
    <property type="entry name" value="PAS_4"/>
    <property type="match status" value="1"/>
</dbReference>
<dbReference type="Gene3D" id="1.20.120.160">
    <property type="entry name" value="HPT domain"/>
    <property type="match status" value="1"/>
</dbReference>
<dbReference type="FunFam" id="1.10.287.130:FF:000003">
    <property type="entry name" value="Histidine kinase"/>
    <property type="match status" value="1"/>
</dbReference>
<organism evidence="24 25">
    <name type="scientific">Coleofasciculus chthonoplastes PCC 7420</name>
    <dbReference type="NCBI Taxonomy" id="118168"/>
    <lineage>
        <taxon>Bacteria</taxon>
        <taxon>Bacillati</taxon>
        <taxon>Cyanobacteriota</taxon>
        <taxon>Cyanophyceae</taxon>
        <taxon>Coleofasciculales</taxon>
        <taxon>Coleofasciculaceae</taxon>
        <taxon>Coleofasciculus</taxon>
    </lineage>
</organism>
<evidence type="ECO:0000256" key="16">
    <source>
        <dbReference type="PROSITE-ProRule" id="PRU00110"/>
    </source>
</evidence>
<dbReference type="EMBL" id="DS989845">
    <property type="protein sequence ID" value="EDX76978.1"/>
    <property type="molecule type" value="Genomic_DNA"/>
</dbReference>
<evidence type="ECO:0000256" key="5">
    <source>
        <dbReference type="ARBA" id="ARBA00022475"/>
    </source>
</evidence>
<dbReference type="InterPro" id="IPR029016">
    <property type="entry name" value="GAF-like_dom_sf"/>
</dbReference>
<dbReference type="GO" id="GO:0000155">
    <property type="term" value="F:phosphorelay sensor kinase activity"/>
    <property type="evidence" value="ECO:0007669"/>
    <property type="project" value="InterPro"/>
</dbReference>
<evidence type="ECO:0000256" key="18">
    <source>
        <dbReference type="SAM" id="Coils"/>
    </source>
</evidence>
<evidence type="ECO:0000313" key="24">
    <source>
        <dbReference type="EMBL" id="EDX76978.1"/>
    </source>
</evidence>
<keyword evidence="14 20" id="KW-0472">Membrane</keyword>
<evidence type="ECO:0000256" key="15">
    <source>
        <dbReference type="ARBA" id="ARBA00074306"/>
    </source>
</evidence>
<evidence type="ECO:0000259" key="23">
    <source>
        <dbReference type="PROSITE" id="PS50894"/>
    </source>
</evidence>
<dbReference type="SMART" id="SM00448">
    <property type="entry name" value="REC"/>
    <property type="match status" value="2"/>
</dbReference>
<feature type="compositionally biased region" description="Basic and acidic residues" evidence="19">
    <location>
        <begin position="1184"/>
        <end position="1217"/>
    </location>
</feature>
<dbReference type="SUPFAM" id="SSF55781">
    <property type="entry name" value="GAF domain-like"/>
    <property type="match status" value="1"/>
</dbReference>
<dbReference type="SMART" id="SM00065">
    <property type="entry name" value="GAF"/>
    <property type="match status" value="1"/>
</dbReference>